<feature type="compositionally biased region" description="Low complexity" evidence="10">
    <location>
        <begin position="88"/>
        <end position="98"/>
    </location>
</feature>
<dbReference type="Gene3D" id="3.30.200.20">
    <property type="entry name" value="Phosphorylase Kinase, domain 1"/>
    <property type="match status" value="1"/>
</dbReference>
<evidence type="ECO:0000256" key="4">
    <source>
        <dbReference type="ARBA" id="ARBA00022527"/>
    </source>
</evidence>
<keyword evidence="3" id="KW-1003">Cell membrane</keyword>
<dbReference type="GO" id="GO:0004713">
    <property type="term" value="F:protein tyrosine kinase activity"/>
    <property type="evidence" value="ECO:0007669"/>
    <property type="project" value="InterPro"/>
</dbReference>
<keyword evidence="11" id="KW-1133">Transmembrane helix</keyword>
<dbReference type="CDD" id="cd14066">
    <property type="entry name" value="STKc_IRAK"/>
    <property type="match status" value="1"/>
</dbReference>
<dbReference type="SUPFAM" id="SSF56112">
    <property type="entry name" value="Protein kinase-like (PK-like)"/>
    <property type="match status" value="1"/>
</dbReference>
<dbReference type="PROSITE" id="PS00109">
    <property type="entry name" value="PROTEIN_KINASE_TYR"/>
    <property type="match status" value="1"/>
</dbReference>
<evidence type="ECO:0000256" key="7">
    <source>
        <dbReference type="ARBA" id="ARBA00022777"/>
    </source>
</evidence>
<dbReference type="GO" id="GO:0005524">
    <property type="term" value="F:ATP binding"/>
    <property type="evidence" value="ECO:0007669"/>
    <property type="project" value="UniProtKB-KW"/>
</dbReference>
<keyword evidence="11" id="KW-0812">Transmembrane</keyword>
<dbReference type="Proteomes" id="UP000504607">
    <property type="component" value="Chromosome 11"/>
</dbReference>
<dbReference type="Gene3D" id="1.10.510.10">
    <property type="entry name" value="Transferase(Phosphotransferase) domain 1"/>
    <property type="match status" value="1"/>
</dbReference>
<dbReference type="Pfam" id="PF07714">
    <property type="entry name" value="PK_Tyr_Ser-Thr"/>
    <property type="match status" value="1"/>
</dbReference>
<proteinExistence type="inferred from homology"/>
<dbReference type="InParanoid" id="A0A6J0PPE6"/>
<evidence type="ECO:0000256" key="9">
    <source>
        <dbReference type="ARBA" id="ARBA00023136"/>
    </source>
</evidence>
<evidence type="ECO:0000313" key="13">
    <source>
        <dbReference type="Proteomes" id="UP000504607"/>
    </source>
</evidence>
<dbReference type="FunFam" id="1.10.510.10:FF:000032">
    <property type="entry name" value="Serine/threonine-protein kinase PBS1"/>
    <property type="match status" value="1"/>
</dbReference>
<dbReference type="AlphaFoldDB" id="A0A6J0PPE6"/>
<dbReference type="PROSITE" id="PS50011">
    <property type="entry name" value="PROTEIN_KINASE_DOM"/>
    <property type="match status" value="1"/>
</dbReference>
<comment type="similarity">
    <text evidence="2">Belongs to the protein kinase superfamily. Ser/Thr protein kinase family.</text>
</comment>
<dbReference type="InterPro" id="IPR011009">
    <property type="entry name" value="Kinase-like_dom_sf"/>
</dbReference>
<dbReference type="GO" id="GO:0004674">
    <property type="term" value="F:protein serine/threonine kinase activity"/>
    <property type="evidence" value="ECO:0007669"/>
    <property type="project" value="UniProtKB-KW"/>
</dbReference>
<dbReference type="InterPro" id="IPR008266">
    <property type="entry name" value="Tyr_kinase_AS"/>
</dbReference>
<dbReference type="InterPro" id="IPR000719">
    <property type="entry name" value="Prot_kinase_dom"/>
</dbReference>
<feature type="domain" description="Protein kinase" evidence="12">
    <location>
        <begin position="173"/>
        <end position="450"/>
    </location>
</feature>
<keyword evidence="7 14" id="KW-0418">Kinase</keyword>
<dbReference type="PANTHER" id="PTHR47985">
    <property type="entry name" value="OS07G0668900 PROTEIN"/>
    <property type="match status" value="1"/>
</dbReference>
<feature type="region of interest" description="Disordered" evidence="10">
    <location>
        <begin position="88"/>
        <end position="130"/>
    </location>
</feature>
<sequence length="470" mass="51822">MGEDGHVNFSLHSCHTLGTLLLKSKGMRAVGGWLLLLGPEFEACMATKEGSRRSLVLLFWLLLFPCLLLLAHPSGKLKISMASSSTRQLLSSSKSQSMEVRPQPPARPSQSKANKHEVPSGPNPISNRISSSRGMESQWLMGEQSSRSEDRRTANISARTFSLEELTLATGNFSPDSILHEGSYFRVYKGILHENCQPVAVKQLDMNYSRSNRDFLVEVLILSLLHHQNLVSVVGYCSEGSHRLIVYEFAQLGYLEDHLFGVERCQKPLDWSTRIKIAIGVAQGLEYLHNKAEPPVIHRDLRPSNILLDEDFNPKLSNFGLAKLGPAGDKFHVSTEVVGTWGYIAPEYARTGQVSVKSDVYSFGVVLLELIMGRRACVILETNEEHSLASWVQTMRKDPNRLPGMADPQLQGNYPMTGLDRVASITAMCLQEEVDRPLIGDVVAALSSIVVSSTEVHGATTASVTSSLCH</sequence>
<dbReference type="InterPro" id="IPR001245">
    <property type="entry name" value="Ser-Thr/Tyr_kinase_cat_dom"/>
</dbReference>
<evidence type="ECO:0000256" key="5">
    <source>
        <dbReference type="ARBA" id="ARBA00022679"/>
    </source>
</evidence>
<keyword evidence="13" id="KW-1185">Reference proteome</keyword>
<gene>
    <name evidence="14" type="primary">LOC105054466</name>
</gene>
<evidence type="ECO:0000256" key="10">
    <source>
        <dbReference type="SAM" id="MobiDB-lite"/>
    </source>
</evidence>
<evidence type="ECO:0000256" key="11">
    <source>
        <dbReference type="SAM" id="Phobius"/>
    </source>
</evidence>
<evidence type="ECO:0000313" key="14">
    <source>
        <dbReference type="RefSeq" id="XP_019709390.1"/>
    </source>
</evidence>
<keyword evidence="6" id="KW-0547">Nucleotide-binding</keyword>
<evidence type="ECO:0000256" key="6">
    <source>
        <dbReference type="ARBA" id="ARBA00022741"/>
    </source>
</evidence>
<dbReference type="PANTHER" id="PTHR47985:SF4">
    <property type="entry name" value="SERINE_THREONINE-PROTEIN KINASE PBL27"/>
    <property type="match status" value="1"/>
</dbReference>
<keyword evidence="5" id="KW-0808">Transferase</keyword>
<reference evidence="14" key="1">
    <citation type="submission" date="2025-08" db="UniProtKB">
        <authorList>
            <consortium name="RefSeq"/>
        </authorList>
    </citation>
    <scope>IDENTIFICATION</scope>
</reference>
<organism evidence="13 14">
    <name type="scientific">Elaeis guineensis var. tenera</name>
    <name type="common">Oil palm</name>
    <dbReference type="NCBI Taxonomy" id="51953"/>
    <lineage>
        <taxon>Eukaryota</taxon>
        <taxon>Viridiplantae</taxon>
        <taxon>Streptophyta</taxon>
        <taxon>Embryophyta</taxon>
        <taxon>Tracheophyta</taxon>
        <taxon>Spermatophyta</taxon>
        <taxon>Magnoliopsida</taxon>
        <taxon>Liliopsida</taxon>
        <taxon>Arecaceae</taxon>
        <taxon>Arecoideae</taxon>
        <taxon>Cocoseae</taxon>
        <taxon>Elaeidinae</taxon>
        <taxon>Elaeis</taxon>
    </lineage>
</organism>
<dbReference type="SMART" id="SM00219">
    <property type="entry name" value="TyrKc"/>
    <property type="match status" value="1"/>
</dbReference>
<evidence type="ECO:0000256" key="2">
    <source>
        <dbReference type="ARBA" id="ARBA00008684"/>
    </source>
</evidence>
<dbReference type="InterPro" id="IPR020635">
    <property type="entry name" value="Tyr_kinase_cat_dom"/>
</dbReference>
<accession>A0A6J0PPE6</accession>
<evidence type="ECO:0000256" key="3">
    <source>
        <dbReference type="ARBA" id="ARBA00022475"/>
    </source>
</evidence>
<dbReference type="GeneID" id="105054466"/>
<keyword evidence="4" id="KW-0723">Serine/threonine-protein kinase</keyword>
<evidence type="ECO:0000259" key="12">
    <source>
        <dbReference type="PROSITE" id="PS50011"/>
    </source>
</evidence>
<protein>
    <submittedName>
        <fullName evidence="14">Probable serine/threonine-protein kinase PBL23 isoform X1</fullName>
    </submittedName>
</protein>
<name>A0A6J0PPE6_ELAGV</name>
<feature type="transmembrane region" description="Helical" evidence="11">
    <location>
        <begin position="55"/>
        <end position="75"/>
    </location>
</feature>
<dbReference type="RefSeq" id="XP_019709390.1">
    <property type="nucleotide sequence ID" value="XM_019853831.2"/>
</dbReference>
<dbReference type="OrthoDB" id="5966500at2759"/>
<keyword evidence="9 11" id="KW-0472">Membrane</keyword>
<evidence type="ECO:0000256" key="8">
    <source>
        <dbReference type="ARBA" id="ARBA00022840"/>
    </source>
</evidence>
<keyword evidence="8" id="KW-0067">ATP-binding</keyword>
<comment type="subcellular location">
    <subcellularLocation>
        <location evidence="1">Cell membrane</location>
    </subcellularLocation>
</comment>
<dbReference type="GO" id="GO:0005886">
    <property type="term" value="C:plasma membrane"/>
    <property type="evidence" value="ECO:0007669"/>
    <property type="project" value="UniProtKB-SubCell"/>
</dbReference>
<evidence type="ECO:0000256" key="1">
    <source>
        <dbReference type="ARBA" id="ARBA00004236"/>
    </source>
</evidence>